<dbReference type="EMBL" id="JAAAMU010000019">
    <property type="protein sequence ID" value="NBC72412.1"/>
    <property type="molecule type" value="Genomic_DNA"/>
</dbReference>
<evidence type="ECO:0000256" key="1">
    <source>
        <dbReference type="SAM" id="Coils"/>
    </source>
</evidence>
<gene>
    <name evidence="2" type="ORF">GT003_25735</name>
</gene>
<reference evidence="2 3" key="1">
    <citation type="submission" date="2020-01" db="EMBL/GenBank/DDBJ databases">
        <title>Paenibacillus soybeanensis sp. nov. isolated from the nodules of soybean (Glycine max(L.) Merr).</title>
        <authorList>
            <person name="Wang H."/>
        </authorList>
    </citation>
    <scope>NUCLEOTIDE SEQUENCE [LARGE SCALE GENOMIC DNA]</scope>
    <source>
        <strain evidence="2 3">DSM 23054</strain>
    </source>
</reference>
<keyword evidence="1" id="KW-0175">Coiled coil</keyword>
<name>A0A7X4YTR1_9BACL</name>
<feature type="coiled-coil region" evidence="1">
    <location>
        <begin position="16"/>
        <end position="43"/>
    </location>
</feature>
<evidence type="ECO:0000313" key="2">
    <source>
        <dbReference type="EMBL" id="NBC72412.1"/>
    </source>
</evidence>
<organism evidence="2 3">
    <name type="scientific">Paenibacillus sacheonensis</name>
    <dbReference type="NCBI Taxonomy" id="742054"/>
    <lineage>
        <taxon>Bacteria</taxon>
        <taxon>Bacillati</taxon>
        <taxon>Bacillota</taxon>
        <taxon>Bacilli</taxon>
        <taxon>Bacillales</taxon>
        <taxon>Paenibacillaceae</taxon>
        <taxon>Paenibacillus</taxon>
    </lineage>
</organism>
<dbReference type="Proteomes" id="UP000558113">
    <property type="component" value="Unassembled WGS sequence"/>
</dbReference>
<comment type="caution">
    <text evidence="2">The sequence shown here is derived from an EMBL/GenBank/DDBJ whole genome shotgun (WGS) entry which is preliminary data.</text>
</comment>
<keyword evidence="3" id="KW-1185">Reference proteome</keyword>
<accession>A0A7X4YTR1</accession>
<dbReference type="OrthoDB" id="2678891at2"/>
<dbReference type="AlphaFoldDB" id="A0A7X4YTR1"/>
<sequence length="123" mass="14591">MNQRSVRKLNEKVRSYFRLKKKQKEIEQELAKLREEILAHCAENDTKSAEFGSYIVKVIPHRRKEYDEAKLFEALPDLELWRLLSSPDTAKIANLVNLNVLTEERLKDTFNVKEVSYLQVERK</sequence>
<evidence type="ECO:0000313" key="3">
    <source>
        <dbReference type="Proteomes" id="UP000558113"/>
    </source>
</evidence>
<protein>
    <submittedName>
        <fullName evidence="2">Uncharacterized protein</fullName>
    </submittedName>
</protein>
<proteinExistence type="predicted"/>